<dbReference type="Gene3D" id="3.10.170.10">
    <property type="match status" value="1"/>
</dbReference>
<dbReference type="Proteomes" id="UP000637628">
    <property type="component" value="Unassembled WGS sequence"/>
</dbReference>
<evidence type="ECO:0000256" key="9">
    <source>
        <dbReference type="ARBA" id="ARBA00022833"/>
    </source>
</evidence>
<dbReference type="PROSITE" id="PS50022">
    <property type="entry name" value="FA58C_3"/>
    <property type="match status" value="1"/>
</dbReference>
<evidence type="ECO:0000256" key="4">
    <source>
        <dbReference type="ARBA" id="ARBA00022525"/>
    </source>
</evidence>
<reference evidence="15 16" key="1">
    <citation type="submission" date="2021-01" db="EMBL/GenBank/DDBJ databases">
        <title>Whole genome shotgun sequence of Actinoplanes durhamensis NBRC 14914.</title>
        <authorList>
            <person name="Komaki H."/>
            <person name="Tamura T."/>
        </authorList>
    </citation>
    <scope>NUCLEOTIDE SEQUENCE [LARGE SCALE GENOMIC DNA]</scope>
    <source>
        <strain evidence="15 16">NBRC 14914</strain>
    </source>
</reference>
<evidence type="ECO:0000256" key="8">
    <source>
        <dbReference type="ARBA" id="ARBA00022801"/>
    </source>
</evidence>
<evidence type="ECO:0000256" key="10">
    <source>
        <dbReference type="ARBA" id="ARBA00023049"/>
    </source>
</evidence>
<dbReference type="InterPro" id="IPR000421">
    <property type="entry name" value="FA58C"/>
</dbReference>
<dbReference type="Pfam" id="PF07504">
    <property type="entry name" value="FTP"/>
    <property type="match status" value="1"/>
</dbReference>
<evidence type="ECO:0000256" key="5">
    <source>
        <dbReference type="ARBA" id="ARBA00022670"/>
    </source>
</evidence>
<sequence>MNPLSVPSVTRRVGAATAGVLLLAGLLPTTAQAAPEPGKGAAATDRQQPDRRADYDSRAGLGAAAAAQPTAALAAKVVPQAPTAAANKLRDSLGVQGIVEIDKSTGTPRRVARLDGFLTVKSKQKPEKIARDYLAAHADVFGLDAAGIANLTLRQDYVDVEGTHHLSFVQTVGGIPVFGNGLKAHITKTGQLVQVDGAPLKALPAAAGSAKVTAAGARAAAVKDVFGDSAAKVTKTDAGAVRKTTFSDGGNAKLVWFQAAGGARLAWQTIAVDEGYVHVVDAASGEVLYRQSTVDADSAVAWPNYPGAAKGGSQKKVDLSKWLPNNSPRLAGNVAHVYSDVNDDNIANPTEEVAPSGKKAFNFPFTDFSAAVGGNCSVQYQCSWDPNTPNSWQVNRAQNAAQMYYFLGTWHDHLNAKPIGFTRTAGNFEAVDGDAVQGQSDDGANTADGLPDGAHVDNANMNTLPDGIPPTMQMYLFLQDDLFLAGNSGDEADIVYHEYTHGLSNRLVIDANGNSTLGAVQAGSMGEAWSDWYAMDYLVNEGLEKDTATIGDVLVGKYVTAGTTIRSEPLDCTVGAPATVCPGTPGAGSGGYTYGDFGRVYGGGAEVHADGEIWAQTLWDLRKAIGSKQAESLVTRAMELSPANPSFLDERNSILAADLVVNGGKLSKSIWKVFAKRGMGYFAASLDGDDAAPVEDFSVPPAADTPRGTLAGKVTDQDSGVPVQGLTVGFGGHASGFAGDLQATTAADGTYTIAGILPGTYAKVFARGAGYDQQVATLSIPSHTVRKDWSVRRDWAAASGGASVIDFTGPDYTPYGCGPVKLIDQSQSIGWGSDVDPAGQHITVQLPAPVTISELSINPSGTCGDDLTASTGGYRVETSPDGTTWTEAAAGTFPNGTATATPVALNSGTGTGVAFIRYTMLTTQGQDAGLCPADQPPSFSGCVFQDSTELSVYGATS</sequence>
<dbReference type="Pfam" id="PF00754">
    <property type="entry name" value="F5_F8_type_C"/>
    <property type="match status" value="1"/>
</dbReference>
<dbReference type="Gene3D" id="2.60.120.260">
    <property type="entry name" value="Galactose-binding domain-like"/>
    <property type="match status" value="1"/>
</dbReference>
<dbReference type="PANTHER" id="PTHR33478">
    <property type="entry name" value="EXTRACELLULAR METALLOPROTEINASE MEP"/>
    <property type="match status" value="1"/>
</dbReference>
<dbReference type="InterPro" id="IPR050371">
    <property type="entry name" value="Fungal_virulence_M36"/>
</dbReference>
<evidence type="ECO:0000259" key="14">
    <source>
        <dbReference type="PROSITE" id="PS50022"/>
    </source>
</evidence>
<feature type="signal peptide" evidence="13">
    <location>
        <begin position="1"/>
        <end position="33"/>
    </location>
</feature>
<keyword evidence="8" id="KW-0378">Hydrolase</keyword>
<dbReference type="Pfam" id="PF02128">
    <property type="entry name" value="Peptidase_M36"/>
    <property type="match status" value="1"/>
</dbReference>
<keyword evidence="6" id="KW-0479">Metal-binding</keyword>
<dbReference type="InterPro" id="IPR001842">
    <property type="entry name" value="Peptidase_M36"/>
</dbReference>
<keyword evidence="10" id="KW-0482">Metalloprotease</keyword>
<dbReference type="InterPro" id="IPR013784">
    <property type="entry name" value="Carb-bd-like_fold"/>
</dbReference>
<protein>
    <recommendedName>
        <fullName evidence="14">F5/8 type C domain-containing protein</fullName>
    </recommendedName>
</protein>
<dbReference type="EMBL" id="BOML01000044">
    <property type="protein sequence ID" value="GIE04390.1"/>
    <property type="molecule type" value="Genomic_DNA"/>
</dbReference>
<dbReference type="Pfam" id="PF13620">
    <property type="entry name" value="CarboxypepD_reg"/>
    <property type="match status" value="1"/>
</dbReference>
<feature type="region of interest" description="Disordered" evidence="12">
    <location>
        <begin position="437"/>
        <end position="458"/>
    </location>
</feature>
<comment type="caution">
    <text evidence="15">The sequence shown here is derived from an EMBL/GenBank/DDBJ whole genome shotgun (WGS) entry which is preliminary data.</text>
</comment>
<dbReference type="PANTHER" id="PTHR33478:SF1">
    <property type="entry name" value="EXTRACELLULAR METALLOPROTEINASE MEP"/>
    <property type="match status" value="1"/>
</dbReference>
<keyword evidence="7 13" id="KW-0732">Signal</keyword>
<evidence type="ECO:0000256" key="13">
    <source>
        <dbReference type="SAM" id="SignalP"/>
    </source>
</evidence>
<comment type="similarity">
    <text evidence="3">Belongs to the peptidase M36 family.</text>
</comment>
<dbReference type="Gene3D" id="2.60.40.1120">
    <property type="entry name" value="Carboxypeptidase-like, regulatory domain"/>
    <property type="match status" value="1"/>
</dbReference>
<feature type="region of interest" description="Disordered" evidence="12">
    <location>
        <begin position="32"/>
        <end position="60"/>
    </location>
</feature>
<dbReference type="PRINTS" id="PR00999">
    <property type="entry name" value="FUNGALYSIN"/>
</dbReference>
<evidence type="ECO:0000256" key="11">
    <source>
        <dbReference type="ARBA" id="ARBA00023145"/>
    </source>
</evidence>
<feature type="chain" id="PRO_5046968113" description="F5/8 type C domain-containing protein" evidence="13">
    <location>
        <begin position="34"/>
        <end position="957"/>
    </location>
</feature>
<dbReference type="SUPFAM" id="SSF49785">
    <property type="entry name" value="Galactose-binding domain-like"/>
    <property type="match status" value="1"/>
</dbReference>
<dbReference type="SUPFAM" id="SSF49452">
    <property type="entry name" value="Starch-binding domain-like"/>
    <property type="match status" value="1"/>
</dbReference>
<dbReference type="Gene3D" id="3.10.450.490">
    <property type="match status" value="1"/>
</dbReference>
<evidence type="ECO:0000256" key="2">
    <source>
        <dbReference type="ARBA" id="ARBA00004613"/>
    </source>
</evidence>
<keyword evidence="11" id="KW-0865">Zymogen</keyword>
<evidence type="ECO:0000256" key="3">
    <source>
        <dbReference type="ARBA" id="ARBA00006006"/>
    </source>
</evidence>
<keyword evidence="4" id="KW-0964">Secreted</keyword>
<evidence type="ECO:0000256" key="7">
    <source>
        <dbReference type="ARBA" id="ARBA00022729"/>
    </source>
</evidence>
<dbReference type="SUPFAM" id="SSF55486">
    <property type="entry name" value="Metalloproteases ('zincins'), catalytic domain"/>
    <property type="match status" value="1"/>
</dbReference>
<evidence type="ECO:0000313" key="16">
    <source>
        <dbReference type="Proteomes" id="UP000637628"/>
    </source>
</evidence>
<evidence type="ECO:0000256" key="12">
    <source>
        <dbReference type="SAM" id="MobiDB-lite"/>
    </source>
</evidence>
<accession>A0ABQ3Z3K2</accession>
<feature type="compositionally biased region" description="Basic and acidic residues" evidence="12">
    <location>
        <begin position="47"/>
        <end position="57"/>
    </location>
</feature>
<evidence type="ECO:0000256" key="1">
    <source>
        <dbReference type="ARBA" id="ARBA00001947"/>
    </source>
</evidence>
<dbReference type="InterPro" id="IPR008979">
    <property type="entry name" value="Galactose-bd-like_sf"/>
</dbReference>
<feature type="domain" description="F5/8 type C" evidence="14">
    <location>
        <begin position="790"/>
        <end position="887"/>
    </location>
</feature>
<proteinExistence type="inferred from homology"/>
<keyword evidence="5" id="KW-0645">Protease</keyword>
<comment type="cofactor">
    <cofactor evidence="1">
        <name>Zn(2+)</name>
        <dbReference type="ChEBI" id="CHEBI:29105"/>
    </cofactor>
</comment>
<evidence type="ECO:0000313" key="15">
    <source>
        <dbReference type="EMBL" id="GIE04390.1"/>
    </source>
</evidence>
<keyword evidence="9" id="KW-0862">Zinc</keyword>
<gene>
    <name evidence="15" type="ORF">Adu01nite_57400</name>
</gene>
<dbReference type="Gene3D" id="1.10.390.10">
    <property type="entry name" value="Neutral Protease Domain 2"/>
    <property type="match status" value="1"/>
</dbReference>
<keyword evidence="16" id="KW-1185">Reference proteome</keyword>
<comment type="subcellular location">
    <subcellularLocation>
        <location evidence="2">Secreted</location>
    </subcellularLocation>
</comment>
<dbReference type="InterPro" id="IPR027268">
    <property type="entry name" value="Peptidase_M4/M1_CTD_sf"/>
</dbReference>
<name>A0ABQ3Z3K2_9ACTN</name>
<evidence type="ECO:0000256" key="6">
    <source>
        <dbReference type="ARBA" id="ARBA00022723"/>
    </source>
</evidence>
<organism evidence="15 16">
    <name type="scientific">Paractinoplanes durhamensis</name>
    <dbReference type="NCBI Taxonomy" id="113563"/>
    <lineage>
        <taxon>Bacteria</taxon>
        <taxon>Bacillati</taxon>
        <taxon>Actinomycetota</taxon>
        <taxon>Actinomycetes</taxon>
        <taxon>Micromonosporales</taxon>
        <taxon>Micromonosporaceae</taxon>
        <taxon>Paractinoplanes</taxon>
    </lineage>
</organism>
<dbReference type="InterPro" id="IPR011096">
    <property type="entry name" value="FTP_domain"/>
</dbReference>